<sequence>MNDVERLRKALAAEHAAVYAYGMLGARTTGTLRSRVTAAFNAHRGTRDRLRVMISSRGGSPVETESSYDVGETPTSATQVVNLAVLVEEGITAAYLELAASDDVALRRHAALAMQESVTRSYGFRRRIRALPGMPDSVQGTS</sequence>
<evidence type="ECO:0000259" key="1">
    <source>
        <dbReference type="Pfam" id="PF14530"/>
    </source>
</evidence>
<dbReference type="AlphaFoldDB" id="A0A7W0CCX8"/>
<name>A0A7W0CCX8_9ACTN</name>
<organism evidence="2 3">
    <name type="scientific">Nonomuraea soli</name>
    <dbReference type="NCBI Taxonomy" id="1032476"/>
    <lineage>
        <taxon>Bacteria</taxon>
        <taxon>Bacillati</taxon>
        <taxon>Actinomycetota</taxon>
        <taxon>Actinomycetes</taxon>
        <taxon>Streptosporangiales</taxon>
        <taxon>Streptosporangiaceae</taxon>
        <taxon>Nonomuraea</taxon>
    </lineage>
</organism>
<dbReference type="Proteomes" id="UP000530928">
    <property type="component" value="Unassembled WGS sequence"/>
</dbReference>
<dbReference type="EMBL" id="JACDUR010000001">
    <property type="protein sequence ID" value="MBA2888841.1"/>
    <property type="molecule type" value="Genomic_DNA"/>
</dbReference>
<dbReference type="RefSeq" id="WP_181607269.1">
    <property type="nucleotide sequence ID" value="NZ_BAABAM010000001.1"/>
</dbReference>
<reference evidence="2 3" key="1">
    <citation type="submission" date="2020-07" db="EMBL/GenBank/DDBJ databases">
        <title>Genomic Encyclopedia of Type Strains, Phase IV (KMG-IV): sequencing the most valuable type-strain genomes for metagenomic binning, comparative biology and taxonomic classification.</title>
        <authorList>
            <person name="Goeker M."/>
        </authorList>
    </citation>
    <scope>NUCLEOTIDE SEQUENCE [LARGE SCALE GENOMIC DNA]</scope>
    <source>
        <strain evidence="2 3">DSM 45533</strain>
    </source>
</reference>
<dbReference type="SUPFAM" id="SSF47240">
    <property type="entry name" value="Ferritin-like"/>
    <property type="match status" value="1"/>
</dbReference>
<dbReference type="InterPro" id="IPR009078">
    <property type="entry name" value="Ferritin-like_SF"/>
</dbReference>
<accession>A0A7W0CCX8</accession>
<dbReference type="InterPro" id="IPR012347">
    <property type="entry name" value="Ferritin-like"/>
</dbReference>
<dbReference type="CDD" id="cd00657">
    <property type="entry name" value="Ferritin_like"/>
    <property type="match status" value="1"/>
</dbReference>
<dbReference type="InterPro" id="IPR029447">
    <property type="entry name" value="DUF4439"/>
</dbReference>
<evidence type="ECO:0000313" key="2">
    <source>
        <dbReference type="EMBL" id="MBA2888841.1"/>
    </source>
</evidence>
<dbReference type="Gene3D" id="1.20.1260.10">
    <property type="match status" value="1"/>
</dbReference>
<keyword evidence="3" id="KW-1185">Reference proteome</keyword>
<evidence type="ECO:0000313" key="3">
    <source>
        <dbReference type="Proteomes" id="UP000530928"/>
    </source>
</evidence>
<comment type="caution">
    <text evidence="2">The sequence shown here is derived from an EMBL/GenBank/DDBJ whole genome shotgun (WGS) entry which is preliminary data.</text>
</comment>
<proteinExistence type="predicted"/>
<feature type="domain" description="DUF4439" evidence="1">
    <location>
        <begin position="7"/>
        <end position="135"/>
    </location>
</feature>
<dbReference type="Pfam" id="PF14530">
    <property type="entry name" value="DUF4439"/>
    <property type="match status" value="1"/>
</dbReference>
<gene>
    <name evidence="2" type="ORF">HNR30_000176</name>
</gene>
<protein>
    <recommendedName>
        <fullName evidence="1">DUF4439 domain-containing protein</fullName>
    </recommendedName>
</protein>